<evidence type="ECO:0000256" key="11">
    <source>
        <dbReference type="SAM" id="MobiDB-lite"/>
    </source>
</evidence>
<feature type="region of interest" description="Disordered" evidence="11">
    <location>
        <begin position="138"/>
        <end position="157"/>
    </location>
</feature>
<proteinExistence type="inferred from homology"/>
<reference evidence="13" key="1">
    <citation type="submission" date="2018-11" db="EMBL/GenBank/DDBJ databases">
        <title>Venom-gland transcriptomics and venom proteomics of the Florida green centipede (Hemiscolopendra marginata) reveal sex-based variation in a centipede venom.</title>
        <authorList>
            <person name="Nystrom G.S."/>
            <person name="Ward M.J."/>
            <person name="Ellsworth S.A."/>
            <person name="Rokyta D.R."/>
        </authorList>
    </citation>
    <scope>NUCLEOTIDE SEQUENCE</scope>
    <source>
        <tissue evidence="13">Venom gland</tissue>
    </source>
</reference>
<evidence type="ECO:0000313" key="13">
    <source>
        <dbReference type="EMBL" id="MUP40644.1"/>
    </source>
</evidence>
<feature type="region of interest" description="Disordered" evidence="11">
    <location>
        <begin position="1349"/>
        <end position="1374"/>
    </location>
</feature>
<dbReference type="EC" id="3.4.19.12" evidence="3"/>
<evidence type="ECO:0000256" key="10">
    <source>
        <dbReference type="ARBA" id="ARBA00032453"/>
    </source>
</evidence>
<feature type="region of interest" description="Disordered" evidence="11">
    <location>
        <begin position="858"/>
        <end position="945"/>
    </location>
</feature>
<evidence type="ECO:0000256" key="3">
    <source>
        <dbReference type="ARBA" id="ARBA00012759"/>
    </source>
</evidence>
<evidence type="ECO:0000256" key="2">
    <source>
        <dbReference type="ARBA" id="ARBA00009085"/>
    </source>
</evidence>
<name>A0A646QG70_9MYRI</name>
<dbReference type="Gene3D" id="3.90.70.10">
    <property type="entry name" value="Cysteine proteinases"/>
    <property type="match status" value="1"/>
</dbReference>
<evidence type="ECO:0000259" key="12">
    <source>
        <dbReference type="PROSITE" id="PS50235"/>
    </source>
</evidence>
<feature type="compositionally biased region" description="Acidic residues" evidence="11">
    <location>
        <begin position="898"/>
        <end position="909"/>
    </location>
</feature>
<dbReference type="GO" id="GO:0004843">
    <property type="term" value="F:cysteine-type deubiquitinase activity"/>
    <property type="evidence" value="ECO:0007669"/>
    <property type="project" value="UniProtKB-EC"/>
</dbReference>
<comment type="catalytic activity">
    <reaction evidence="1">
        <text>Thiol-dependent hydrolysis of ester, thioester, amide, peptide and isopeptide bonds formed by the C-terminal Gly of ubiquitin (a 76-residue protein attached to proteins as an intracellular targeting signal).</text>
        <dbReference type="EC" id="3.4.19.12"/>
    </reaction>
</comment>
<dbReference type="InterPro" id="IPR028889">
    <property type="entry name" value="USP"/>
</dbReference>
<dbReference type="GO" id="GO:0005829">
    <property type="term" value="C:cytosol"/>
    <property type="evidence" value="ECO:0007669"/>
    <property type="project" value="TreeGrafter"/>
</dbReference>
<evidence type="ECO:0000256" key="1">
    <source>
        <dbReference type="ARBA" id="ARBA00000707"/>
    </source>
</evidence>
<keyword evidence="6 13" id="KW-0378">Hydrolase</keyword>
<dbReference type="PROSITE" id="PS50235">
    <property type="entry name" value="USP_3"/>
    <property type="match status" value="1"/>
</dbReference>
<evidence type="ECO:0000256" key="6">
    <source>
        <dbReference type="ARBA" id="ARBA00022801"/>
    </source>
</evidence>
<accession>A0A646QG70</accession>
<dbReference type="SUPFAM" id="SSF54001">
    <property type="entry name" value="Cysteine proteinases"/>
    <property type="match status" value="1"/>
</dbReference>
<dbReference type="Pfam" id="PF25985">
    <property type="entry name" value="Ubiquitin_USP47_N"/>
    <property type="match status" value="1"/>
</dbReference>
<dbReference type="EMBL" id="GHBY01000467">
    <property type="protein sequence ID" value="MUP40644.1"/>
    <property type="molecule type" value="Transcribed_RNA"/>
</dbReference>
<organism evidence="13">
    <name type="scientific">Hemiscolopendra marginata</name>
    <dbReference type="NCBI Taxonomy" id="943146"/>
    <lineage>
        <taxon>Eukaryota</taxon>
        <taxon>Metazoa</taxon>
        <taxon>Ecdysozoa</taxon>
        <taxon>Arthropoda</taxon>
        <taxon>Myriapoda</taxon>
        <taxon>Chilopoda</taxon>
        <taxon>Pleurostigmophora</taxon>
        <taxon>Scolopendromorpha</taxon>
        <taxon>Scolopendridae</taxon>
        <taxon>Hemiscolopendra</taxon>
    </lineage>
</organism>
<sequence length="1374" mass="155579">MVPGDNTQMVPVEGTMCVADEPRILCIIRDMTTTETHTAKITLNLPASTTGIQLVQEVAQRFRYEPTSFELILQGSLTEDAIIVSNCRDETLTEIGLLSGGTRNNLIVGEKNGEPIRKIEASEDNIMSLDDLNLGASASPVGGGDSGGSYSVPPPPPSSSYSPLADYNYSYGVSVIKQETGYVGLVNQAMTCYLNSLLQTLYMTPEFRNALYRWEFDNKELEAKSIPYQLQKLFLQLQTSKRHAIETTELTRSFGWDSSEAWQQHDVQELCRVMFDALELKFGKTDQANLINQLYQGKLKDYVKCLECGNESAREDTYLDIPLPVRPFDQTQSYGSVEEALHAFVQPEVLEDTNQYLCERCDKKCDAHKGLKFINFPYLLTLQLKRFDFDYNTMHRIKLNDKVTFPEILNLNSFIKNDNDLQETNDDASTTDSGSALDDDIGAIPNNTSHTHSTNIDVQDDDEGIDLGCNNVPLHNMHEVSTNEKNLRHSMEKGPYIYELFSIMVHSGSANGGHYYAYIKSFKDGHWYCFNDQSVTKITYDDIRKTYGGGPTRGYYSGAYSSSTNAYMLMYRQTDKERNAEVMSVEEFPKHIKKLLESMQEQEELERQQRELERNMCKIKLFCQHPIQNRMVDYRLKIHKDSTLRETTETAYKILDLKDEVPLERCRLVKYDELHDSLECSFENSDDISIGELMGGMKSTYKFDLLMEIRPPDKPFQVYTPGGTTVKVYNVNLEKDEVDEPITVRACLLKTVGEFQQQILEVLEVPPNTHVRMVLVKYSNDLRPLNNPLRTLKAEGFYRSNKVFIEFGDVEDCQGPFDKSKLCAIIDRFEHTVSLSVFLPAVSKEILDRLGIPSYEETLSEGDSKGFWGSGGGDASSTGPVAPTIGLGAESEHPPSYEIDDEGIGDSECDNGPNQGNGSGGVHSDQSEDSSLTDSDRTIVGGGSPWQEQEVISRHLCIGSSNSNSPQESCDDDQNLSSPEEQKKEYRSYMEPSEDWEEATKIYGTPEERKCYFKAFFCGDTDNKMLRVLVDKRITLGAFKKELEPYVGVAVNYFKVFRFYGNNQEIECFRLNENLGSFSDDTKVIIRLGRVLRKGEYSVKIFQLQINEPEPAKFLMDWILSKGMTVLDAKKELLPELAAKCGLEIPLSRCRLRRKSWRTPGPILHDNKRFDDDIPMYVNWEAYVEVLPGPEPVVNPNQLALFVRQWRPSTFLMEPFQEIVLDRSSVDELKKKISEISGIPPESIDFAKAQGTFPCEVSLLTIQKDLDWNPQVVNLNLSPLYICDDGHIIYYKDSREELKQLTEEERREIANKEHAKLHKNGRGGFSPRKEKALKIYTDIPPSPPIMTSTTISPSTATSVTTTTTTVTPSQGLNW</sequence>
<comment type="similarity">
    <text evidence="2">Belongs to the peptidase C19 family.</text>
</comment>
<evidence type="ECO:0000256" key="4">
    <source>
        <dbReference type="ARBA" id="ARBA00022670"/>
    </source>
</evidence>
<dbReference type="InterPro" id="IPR045578">
    <property type="entry name" value="USP47_C"/>
</dbReference>
<keyword evidence="5" id="KW-0833">Ubl conjugation pathway</keyword>
<dbReference type="GO" id="GO:0005634">
    <property type="term" value="C:nucleus"/>
    <property type="evidence" value="ECO:0007669"/>
    <property type="project" value="TreeGrafter"/>
</dbReference>
<evidence type="ECO:0000256" key="5">
    <source>
        <dbReference type="ARBA" id="ARBA00022786"/>
    </source>
</evidence>
<feature type="domain" description="USP" evidence="12">
    <location>
        <begin position="183"/>
        <end position="574"/>
    </location>
</feature>
<evidence type="ECO:0000256" key="7">
    <source>
        <dbReference type="ARBA" id="ARBA00022807"/>
    </source>
</evidence>
<evidence type="ECO:0000256" key="9">
    <source>
        <dbReference type="ARBA" id="ARBA00029910"/>
    </source>
</evidence>
<feature type="region of interest" description="Disordered" evidence="11">
    <location>
        <begin position="420"/>
        <end position="439"/>
    </location>
</feature>
<keyword evidence="4" id="KW-0645">Protease</keyword>
<protein>
    <recommendedName>
        <fullName evidence="8">Ubiquitin carboxyl-terminal hydrolase 47</fullName>
        <ecNumber evidence="3">3.4.19.12</ecNumber>
    </recommendedName>
    <alternativeName>
        <fullName evidence="9">Ubiquitin thioesterase 47</fullName>
    </alternativeName>
    <alternativeName>
        <fullName evidence="10">Ubiquitin-specific-processing protease 47</fullName>
    </alternativeName>
</protein>
<dbReference type="InterPro" id="IPR050164">
    <property type="entry name" value="Peptidase_C19"/>
</dbReference>
<dbReference type="PROSITE" id="PS00972">
    <property type="entry name" value="USP_1"/>
    <property type="match status" value="1"/>
</dbReference>
<dbReference type="PANTHER" id="PTHR24006">
    <property type="entry name" value="UBIQUITIN CARBOXYL-TERMINAL HYDROLASE"/>
    <property type="match status" value="1"/>
</dbReference>
<dbReference type="Pfam" id="PF19718">
    <property type="entry name" value="USP47_C"/>
    <property type="match status" value="1"/>
</dbReference>
<dbReference type="GO" id="GO:0016579">
    <property type="term" value="P:protein deubiquitination"/>
    <property type="evidence" value="ECO:0007669"/>
    <property type="project" value="InterPro"/>
</dbReference>
<dbReference type="GO" id="GO:0006508">
    <property type="term" value="P:proteolysis"/>
    <property type="evidence" value="ECO:0007669"/>
    <property type="project" value="UniProtKB-KW"/>
</dbReference>
<dbReference type="PROSITE" id="PS00973">
    <property type="entry name" value="USP_2"/>
    <property type="match status" value="1"/>
</dbReference>
<evidence type="ECO:0000256" key="8">
    <source>
        <dbReference type="ARBA" id="ARBA00026136"/>
    </source>
</evidence>
<dbReference type="InterPro" id="IPR018200">
    <property type="entry name" value="USP_CS"/>
</dbReference>
<dbReference type="CDD" id="cd02659">
    <property type="entry name" value="peptidase_C19C"/>
    <property type="match status" value="1"/>
</dbReference>
<feature type="region of interest" description="Disordered" evidence="11">
    <location>
        <begin position="962"/>
        <end position="992"/>
    </location>
</feature>
<dbReference type="InterPro" id="IPR038765">
    <property type="entry name" value="Papain-like_cys_pep_sf"/>
</dbReference>
<dbReference type="Pfam" id="PF00443">
    <property type="entry name" value="UCH"/>
    <property type="match status" value="1"/>
</dbReference>
<keyword evidence="7" id="KW-0788">Thiol protease</keyword>
<dbReference type="PANTHER" id="PTHR24006:SF702">
    <property type="entry name" value="UBIQUITIN CARBOXYL-TERMINAL HYDROLASE 47"/>
    <property type="match status" value="1"/>
</dbReference>
<dbReference type="InterPro" id="IPR001394">
    <property type="entry name" value="Peptidase_C19_UCH"/>
</dbReference>